<dbReference type="Proteomes" id="UP000325672">
    <property type="component" value="Unassembled WGS sequence"/>
</dbReference>
<dbReference type="GeneID" id="43639506"/>
<reference evidence="1 2" key="1">
    <citation type="submission" date="2019-04" db="EMBL/GenBank/DDBJ databases">
        <title>Friends and foes A comparative genomics study of 23 Aspergillus species from section Flavi.</title>
        <authorList>
            <consortium name="DOE Joint Genome Institute"/>
            <person name="Kjaerbolling I."/>
            <person name="Vesth T."/>
            <person name="Frisvad J.C."/>
            <person name="Nybo J.L."/>
            <person name="Theobald S."/>
            <person name="Kildgaard S."/>
            <person name="Isbrandt T."/>
            <person name="Kuo A."/>
            <person name="Sato A."/>
            <person name="Lyhne E.K."/>
            <person name="Kogle M.E."/>
            <person name="Wiebenga A."/>
            <person name="Kun R.S."/>
            <person name="Lubbers R.J."/>
            <person name="Makela M.R."/>
            <person name="Barry K."/>
            <person name="Chovatia M."/>
            <person name="Clum A."/>
            <person name="Daum C."/>
            <person name="Haridas S."/>
            <person name="He G."/>
            <person name="LaButti K."/>
            <person name="Lipzen A."/>
            <person name="Mondo S."/>
            <person name="Riley R."/>
            <person name="Salamov A."/>
            <person name="Simmons B.A."/>
            <person name="Magnuson J.K."/>
            <person name="Henrissat B."/>
            <person name="Mortensen U.H."/>
            <person name="Larsen T.O."/>
            <person name="Devries R.P."/>
            <person name="Grigoriev I.V."/>
            <person name="Machida M."/>
            <person name="Baker S.E."/>
            <person name="Andersen M.R."/>
        </authorList>
    </citation>
    <scope>NUCLEOTIDE SEQUENCE [LARGE SCALE GENOMIC DNA]</scope>
    <source>
        <strain evidence="1 2">CBS 117625</strain>
    </source>
</reference>
<dbReference type="RefSeq" id="XP_031910802.1">
    <property type="nucleotide sequence ID" value="XM_032055296.1"/>
</dbReference>
<sequence length="73" mass="8033">MLLLQTGLIPESEISSSPVKDAGGTPCHLTYLIFGPYISYKESVEVSKLTRFKVDTVCHARKLCGISMSNRSQ</sequence>
<keyword evidence="2" id="KW-1185">Reference proteome</keyword>
<dbReference type="EMBL" id="ML743600">
    <property type="protein sequence ID" value="KAE8134739.1"/>
    <property type="molecule type" value="Genomic_DNA"/>
</dbReference>
<proteinExistence type="predicted"/>
<evidence type="ECO:0000313" key="2">
    <source>
        <dbReference type="Proteomes" id="UP000325672"/>
    </source>
</evidence>
<dbReference type="AlphaFoldDB" id="A0A5N6SLF7"/>
<organism evidence="1 2">
    <name type="scientific">Aspergillus pseudotamarii</name>
    <dbReference type="NCBI Taxonomy" id="132259"/>
    <lineage>
        <taxon>Eukaryota</taxon>
        <taxon>Fungi</taxon>
        <taxon>Dikarya</taxon>
        <taxon>Ascomycota</taxon>
        <taxon>Pezizomycotina</taxon>
        <taxon>Eurotiomycetes</taxon>
        <taxon>Eurotiomycetidae</taxon>
        <taxon>Eurotiales</taxon>
        <taxon>Aspergillaceae</taxon>
        <taxon>Aspergillus</taxon>
        <taxon>Aspergillus subgen. Circumdati</taxon>
    </lineage>
</organism>
<name>A0A5N6SLF7_ASPPS</name>
<gene>
    <name evidence="1" type="ORF">BDV38DRAFT_254118</name>
</gene>
<evidence type="ECO:0000313" key="1">
    <source>
        <dbReference type="EMBL" id="KAE8134739.1"/>
    </source>
</evidence>
<accession>A0A5N6SLF7</accession>
<protein>
    <submittedName>
        <fullName evidence="1">Uncharacterized protein</fullName>
    </submittedName>
</protein>